<dbReference type="OrthoDB" id="4139357at2759"/>
<dbReference type="EMBL" id="NBNE01000119">
    <property type="protein sequence ID" value="OWZ22656.1"/>
    <property type="molecule type" value="Genomic_DNA"/>
</dbReference>
<comment type="caution">
    <text evidence="8">The sequence shown here is derived from an EMBL/GenBank/DDBJ whole genome shotgun (WGS) entry which is preliminary data.</text>
</comment>
<feature type="transmembrane region" description="Helical" evidence="6">
    <location>
        <begin position="384"/>
        <end position="404"/>
    </location>
</feature>
<dbReference type="GO" id="GO:0022857">
    <property type="term" value="F:transmembrane transporter activity"/>
    <property type="evidence" value="ECO:0007669"/>
    <property type="project" value="InterPro"/>
</dbReference>
<dbReference type="PANTHER" id="PTHR23511">
    <property type="entry name" value="SYNAPTIC VESICLE GLYCOPROTEIN 2"/>
    <property type="match status" value="1"/>
</dbReference>
<evidence type="ECO:0000256" key="3">
    <source>
        <dbReference type="ARBA" id="ARBA00022692"/>
    </source>
</evidence>
<feature type="transmembrane region" description="Helical" evidence="6">
    <location>
        <begin position="266"/>
        <end position="289"/>
    </location>
</feature>
<keyword evidence="5 6" id="KW-0472">Membrane</keyword>
<keyword evidence="3 6" id="KW-0812">Transmembrane</keyword>
<comment type="subcellular location">
    <subcellularLocation>
        <location evidence="1">Membrane</location>
        <topology evidence="1">Multi-pass membrane protein</topology>
    </subcellularLocation>
</comment>
<dbReference type="InterPro" id="IPR011701">
    <property type="entry name" value="MFS"/>
</dbReference>
<feature type="domain" description="Major facilitator superfamily (MFS) profile" evidence="7">
    <location>
        <begin position="22"/>
        <end position="442"/>
    </location>
</feature>
<feature type="transmembrane region" description="Helical" evidence="6">
    <location>
        <begin position="351"/>
        <end position="372"/>
    </location>
</feature>
<evidence type="ECO:0000256" key="4">
    <source>
        <dbReference type="ARBA" id="ARBA00022989"/>
    </source>
</evidence>
<dbReference type="InterPro" id="IPR036259">
    <property type="entry name" value="MFS_trans_sf"/>
</dbReference>
<keyword evidence="2" id="KW-0813">Transport</keyword>
<dbReference type="SUPFAM" id="SSF103473">
    <property type="entry name" value="MFS general substrate transporter"/>
    <property type="match status" value="1"/>
</dbReference>
<dbReference type="Gene3D" id="1.20.1250.20">
    <property type="entry name" value="MFS general substrate transporter like domains"/>
    <property type="match status" value="1"/>
</dbReference>
<feature type="transmembrane region" description="Helical" evidence="6">
    <location>
        <begin position="326"/>
        <end position="345"/>
    </location>
</feature>
<proteinExistence type="predicted"/>
<gene>
    <name evidence="8" type="ORF">PHMEG_0002600</name>
</gene>
<keyword evidence="4 6" id="KW-1133">Transmembrane helix</keyword>
<evidence type="ECO:0000256" key="2">
    <source>
        <dbReference type="ARBA" id="ARBA00022448"/>
    </source>
</evidence>
<evidence type="ECO:0000259" key="7">
    <source>
        <dbReference type="PROSITE" id="PS50850"/>
    </source>
</evidence>
<feature type="transmembrane region" description="Helical" evidence="6">
    <location>
        <begin position="146"/>
        <end position="169"/>
    </location>
</feature>
<dbReference type="AlphaFoldDB" id="A0A225WYC4"/>
<dbReference type="InterPro" id="IPR020846">
    <property type="entry name" value="MFS_dom"/>
</dbReference>
<evidence type="ECO:0000256" key="5">
    <source>
        <dbReference type="ARBA" id="ARBA00023136"/>
    </source>
</evidence>
<feature type="transmembrane region" description="Helical" evidence="6">
    <location>
        <begin position="301"/>
        <end position="319"/>
    </location>
</feature>
<feature type="transmembrane region" description="Helical" evidence="6">
    <location>
        <begin position="175"/>
        <end position="195"/>
    </location>
</feature>
<keyword evidence="9" id="KW-1185">Reference proteome</keyword>
<name>A0A225WYC4_9STRA</name>
<dbReference type="Proteomes" id="UP000198211">
    <property type="component" value="Unassembled WGS sequence"/>
</dbReference>
<dbReference type="PANTHER" id="PTHR23511:SF5">
    <property type="entry name" value="MAJOR FACILITATOR-TYPE TRANSPORTER HXNZ-RELATED"/>
    <property type="match status" value="1"/>
</dbReference>
<evidence type="ECO:0000256" key="1">
    <source>
        <dbReference type="ARBA" id="ARBA00004141"/>
    </source>
</evidence>
<evidence type="ECO:0000256" key="6">
    <source>
        <dbReference type="SAM" id="Phobius"/>
    </source>
</evidence>
<feature type="transmembrane region" description="Helical" evidence="6">
    <location>
        <begin position="113"/>
        <end position="134"/>
    </location>
</feature>
<protein>
    <recommendedName>
        <fullName evidence="7">Major facilitator superfamily (MFS) profile domain-containing protein</fullName>
    </recommendedName>
</protein>
<dbReference type="Pfam" id="PF07690">
    <property type="entry name" value="MFS_1"/>
    <property type="match status" value="1"/>
</dbReference>
<evidence type="ECO:0000313" key="9">
    <source>
        <dbReference type="Proteomes" id="UP000198211"/>
    </source>
</evidence>
<sequence>MSSIRHRVDTLEAFPSWFYVRLLLLTGFSWAQNAAEFVLFVMTRQPMAENTRLHTFAVEAMGGGVLIGAAVGGPLFGRIADLQGRRWALLLAKTLSLVGLMACALATRDYEVISARILAGIGIGGELPVAATVVHEMTPRSMRGRMIALLEAFTGVGGIVGVMLAFVLVPQFGWRITYLLLCSGIFYVGMLCFLLPEFPSWLARSGRIVEAGATVENLEHAHGTRLIYDISLMKKTRTTEAGEVEEAVETGKSSAFDKRVEAVMQWTLWIVMALSSNALGMYVPILISLTGYNMLSRWNTMMLLHMSQVLGSVLASLVLKEFGIKKVLVVSTSLAAIIAVILTYTPWYGSIVVMGTCTISLMLAASWSCVLVRVPTTFPVQVRGFGVGLAFGLGRLSSIGGSWLCPRMYNVWKLSVPAFAWVFASLLVIAVLVSTIPYRRQSIKTPSDHNTKSKTKLDCTLVVGHNSPIHKSQKNEMSTAHIHRRVDSLDVRLSWFYMVHSKF</sequence>
<dbReference type="PROSITE" id="PS50850">
    <property type="entry name" value="MFS"/>
    <property type="match status" value="1"/>
</dbReference>
<feature type="transmembrane region" description="Helical" evidence="6">
    <location>
        <begin position="20"/>
        <end position="41"/>
    </location>
</feature>
<feature type="transmembrane region" description="Helical" evidence="6">
    <location>
        <begin position="88"/>
        <end position="107"/>
    </location>
</feature>
<dbReference type="CDD" id="cd17316">
    <property type="entry name" value="MFS_SV2_like"/>
    <property type="match status" value="1"/>
</dbReference>
<accession>A0A225WYC4</accession>
<reference evidence="9" key="1">
    <citation type="submission" date="2017-03" db="EMBL/GenBank/DDBJ databases">
        <title>Phytopthora megakarya and P. palmivora, two closely related causual agents of cacao black pod achieved similar genome size and gene model numbers by different mechanisms.</title>
        <authorList>
            <person name="Ali S."/>
            <person name="Shao J."/>
            <person name="Larry D.J."/>
            <person name="Kronmiller B."/>
            <person name="Shen D."/>
            <person name="Strem M.D."/>
            <person name="Melnick R.L."/>
            <person name="Guiltinan M.J."/>
            <person name="Tyler B.M."/>
            <person name="Meinhardt L.W."/>
            <person name="Bailey B.A."/>
        </authorList>
    </citation>
    <scope>NUCLEOTIDE SEQUENCE [LARGE SCALE GENOMIC DNA]</scope>
    <source>
        <strain evidence="9">zdho120</strain>
    </source>
</reference>
<organism evidence="8 9">
    <name type="scientific">Phytophthora megakarya</name>
    <dbReference type="NCBI Taxonomy" id="4795"/>
    <lineage>
        <taxon>Eukaryota</taxon>
        <taxon>Sar</taxon>
        <taxon>Stramenopiles</taxon>
        <taxon>Oomycota</taxon>
        <taxon>Peronosporomycetes</taxon>
        <taxon>Peronosporales</taxon>
        <taxon>Peronosporaceae</taxon>
        <taxon>Phytophthora</taxon>
    </lineage>
</organism>
<feature type="transmembrane region" description="Helical" evidence="6">
    <location>
        <begin position="416"/>
        <end position="438"/>
    </location>
</feature>
<feature type="transmembrane region" description="Helical" evidence="6">
    <location>
        <begin position="53"/>
        <end position="76"/>
    </location>
</feature>
<evidence type="ECO:0000313" key="8">
    <source>
        <dbReference type="EMBL" id="OWZ22656.1"/>
    </source>
</evidence>
<dbReference type="GO" id="GO:0016020">
    <property type="term" value="C:membrane"/>
    <property type="evidence" value="ECO:0007669"/>
    <property type="project" value="UniProtKB-SubCell"/>
</dbReference>